<sequence length="158" mass="17526">MTSATVPGLDTAPTNHQGLLSWVEEVAELTQPDRVVFADGSAEEFQRLADHLVGAGTFTRLNPEKYPNSFLALSDPSDVARVESRTFICSEREVDAGPTNNWMDPDEMRSIMKDLYRGCMRGAPCTWCRSAWARSVPRIPSSAWRSPTPNTSSYRCAP</sequence>
<dbReference type="GO" id="GO:0071333">
    <property type="term" value="P:cellular response to glucose stimulus"/>
    <property type="evidence" value="ECO:0007669"/>
    <property type="project" value="TreeGrafter"/>
</dbReference>
<dbReference type="GO" id="GO:0046327">
    <property type="term" value="P:glycerol biosynthetic process from pyruvate"/>
    <property type="evidence" value="ECO:0007669"/>
    <property type="project" value="TreeGrafter"/>
</dbReference>
<dbReference type="InterPro" id="IPR035078">
    <property type="entry name" value="PEP_carboxykinase_GTP_N"/>
</dbReference>
<dbReference type="GO" id="GO:0019543">
    <property type="term" value="P:propionate catabolic process"/>
    <property type="evidence" value="ECO:0007669"/>
    <property type="project" value="TreeGrafter"/>
</dbReference>
<evidence type="ECO:0000259" key="1">
    <source>
        <dbReference type="Pfam" id="PF17297"/>
    </source>
</evidence>
<dbReference type="GO" id="GO:0030145">
    <property type="term" value="F:manganese ion binding"/>
    <property type="evidence" value="ECO:0007669"/>
    <property type="project" value="TreeGrafter"/>
</dbReference>
<name>A0A7G1IQB3_MYCKA</name>
<dbReference type="SUPFAM" id="SSF68923">
    <property type="entry name" value="PEP carboxykinase N-terminal domain"/>
    <property type="match status" value="1"/>
</dbReference>
<evidence type="ECO:0000313" key="3">
    <source>
        <dbReference type="Proteomes" id="UP000516380"/>
    </source>
</evidence>
<dbReference type="GO" id="GO:0033993">
    <property type="term" value="P:response to lipid"/>
    <property type="evidence" value="ECO:0007669"/>
    <property type="project" value="TreeGrafter"/>
</dbReference>
<keyword evidence="3" id="KW-1185">Reference proteome</keyword>
<dbReference type="AlphaFoldDB" id="A0A7G1IQB3"/>
<feature type="domain" description="Phosphoenolpyruvate carboxykinase GTP-utilising N-terminal" evidence="1">
    <location>
        <begin position="22"/>
        <end position="122"/>
    </location>
</feature>
<proteinExistence type="predicted"/>
<protein>
    <recommendedName>
        <fullName evidence="1">Phosphoenolpyruvate carboxykinase GTP-utilising N-terminal domain-containing protein</fullName>
    </recommendedName>
</protein>
<dbReference type="Gene3D" id="3.40.449.10">
    <property type="entry name" value="Phosphoenolpyruvate Carboxykinase, domain 1"/>
    <property type="match status" value="1"/>
</dbReference>
<reference evidence="2 3" key="1">
    <citation type="submission" date="2020-07" db="EMBL/GenBank/DDBJ databases">
        <title>Mycobacterium kansasii (former subtype) with zoonotic potential isolated from diseased indoor pet cat, Japan.</title>
        <authorList>
            <person name="Fukano H."/>
            <person name="Terazono T."/>
            <person name="Hoshino Y."/>
        </authorList>
    </citation>
    <scope>NUCLEOTIDE SEQUENCE [LARGE SCALE GENOMIC DNA]</scope>
    <source>
        <strain evidence="2 3">Kuro-I</strain>
    </source>
</reference>
<dbReference type="EMBL" id="AP023343">
    <property type="protein sequence ID" value="BCI91953.1"/>
    <property type="molecule type" value="Genomic_DNA"/>
</dbReference>
<dbReference type="Proteomes" id="UP000516380">
    <property type="component" value="Chromosome"/>
</dbReference>
<dbReference type="GO" id="GO:0042594">
    <property type="term" value="P:response to starvation"/>
    <property type="evidence" value="ECO:0007669"/>
    <property type="project" value="TreeGrafter"/>
</dbReference>
<organism evidence="2 3">
    <name type="scientific">Mycobacterium kansasii</name>
    <dbReference type="NCBI Taxonomy" id="1768"/>
    <lineage>
        <taxon>Bacteria</taxon>
        <taxon>Bacillati</taxon>
        <taxon>Actinomycetota</taxon>
        <taxon>Actinomycetes</taxon>
        <taxon>Mycobacteriales</taxon>
        <taxon>Mycobacteriaceae</taxon>
        <taxon>Mycobacterium</taxon>
    </lineage>
</organism>
<dbReference type="GO" id="GO:0006094">
    <property type="term" value="P:gluconeogenesis"/>
    <property type="evidence" value="ECO:0007669"/>
    <property type="project" value="InterPro"/>
</dbReference>
<dbReference type="Gene3D" id="2.170.8.10">
    <property type="entry name" value="Phosphoenolpyruvate Carboxykinase, domain 2"/>
    <property type="match status" value="1"/>
</dbReference>
<dbReference type="GO" id="GO:0005525">
    <property type="term" value="F:GTP binding"/>
    <property type="evidence" value="ECO:0007669"/>
    <property type="project" value="InterPro"/>
</dbReference>
<dbReference type="InterPro" id="IPR008210">
    <property type="entry name" value="PEP_carboxykinase_N"/>
</dbReference>
<evidence type="ECO:0000313" key="2">
    <source>
        <dbReference type="EMBL" id="BCI91953.1"/>
    </source>
</evidence>
<dbReference type="InterPro" id="IPR008209">
    <property type="entry name" value="PEP_carboxykinase_GTP"/>
</dbReference>
<dbReference type="GO" id="GO:0006107">
    <property type="term" value="P:oxaloacetate metabolic process"/>
    <property type="evidence" value="ECO:0007669"/>
    <property type="project" value="TreeGrafter"/>
</dbReference>
<accession>A0A7G1IQB3</accession>
<dbReference type="PANTHER" id="PTHR11561:SF0">
    <property type="entry name" value="PHOSPHOENOLPYRUVATE CARBOXYKINASE [GTP]-RELATED"/>
    <property type="match status" value="1"/>
</dbReference>
<dbReference type="GO" id="GO:0004613">
    <property type="term" value="F:phosphoenolpyruvate carboxykinase (GTP) activity"/>
    <property type="evidence" value="ECO:0007669"/>
    <property type="project" value="TreeGrafter"/>
</dbReference>
<dbReference type="Pfam" id="PF17297">
    <property type="entry name" value="PEPCK_N"/>
    <property type="match status" value="1"/>
</dbReference>
<dbReference type="GO" id="GO:0005829">
    <property type="term" value="C:cytosol"/>
    <property type="evidence" value="ECO:0007669"/>
    <property type="project" value="TreeGrafter"/>
</dbReference>
<dbReference type="PANTHER" id="PTHR11561">
    <property type="entry name" value="PHOSPHOENOLPYRUVATE CARBOXYKINASE"/>
    <property type="match status" value="1"/>
</dbReference>
<gene>
    <name evidence="2" type="ORF">NIIDMKKI_71590</name>
</gene>